<evidence type="ECO:0000256" key="1">
    <source>
        <dbReference type="SAM" id="MobiDB-lite"/>
    </source>
</evidence>
<dbReference type="Pfam" id="PF13196">
    <property type="entry name" value="DUF4012"/>
    <property type="match status" value="1"/>
</dbReference>
<dbReference type="EMBL" id="BAAAZA010000011">
    <property type="protein sequence ID" value="GAA3873760.1"/>
    <property type="molecule type" value="Genomic_DNA"/>
</dbReference>
<evidence type="ECO:0000313" key="3">
    <source>
        <dbReference type="EMBL" id="GAA3873760.1"/>
    </source>
</evidence>
<evidence type="ECO:0000256" key="2">
    <source>
        <dbReference type="SAM" id="Phobius"/>
    </source>
</evidence>
<keyword evidence="2" id="KW-1133">Transmembrane helix</keyword>
<sequence length="619" mass="66127">MTRTVQTLPDAAAPPTPEPQARRNRRRVRLLLWALVVVLLAGLGWILVTGLLARAELVGSRNDLSSLRTGMTTPSDPTASAGHGTDRGELALQAARSAAEHAERAHRLTAGPAWYVAAHLPFVGGPFETVRGAAEVLDRLGGRVLPAALRTVDRVTADAGGSHINLAELRRAVPDLEEASQQAALARVEADRLPRRTWLHSVDHARGQLLAGLKRVAPVMENAAVGARLLPPMLGEGGPRRYLLVFQNPAEARGTGGMPGAYAVLTADKGRLALPQFGRDTDMATARPTIDMGAEFAAMYAQYDSVKTWPNSNMSPHFPYAARIWSAAWHAKSRQRVDGVLSLDPGALSALLAAVGPARMADGTSVTAANVVDLTERTNYAMYPDPVRRKAFLLDVARAAAGRLLTAAGDAQRRPALLRGLYEVLHSGQMTVWSAHADEQQELNARPVGGSVPQGPGAYAGLVVNNAAGTKLDYYLDRSLEWSPGRCTADGREVTVKAVLTNRAPVTGLPLYVTDRLDKPAHGARRGDNRLLVAYFATAGAGLVEARLDGKAALSAQGTERGHPVYTFDVEVPRGTSRTLTLHLLEPLSDRAPTVLRQQLTRPLHVTVRRGPRCAGAGS</sequence>
<organism evidence="3 4">
    <name type="scientific">Streptomyces lannensis</name>
    <dbReference type="NCBI Taxonomy" id="766498"/>
    <lineage>
        <taxon>Bacteria</taxon>
        <taxon>Bacillati</taxon>
        <taxon>Actinomycetota</taxon>
        <taxon>Actinomycetes</taxon>
        <taxon>Kitasatosporales</taxon>
        <taxon>Streptomycetaceae</taxon>
        <taxon>Streptomyces</taxon>
    </lineage>
</organism>
<dbReference type="RefSeq" id="WP_345550355.1">
    <property type="nucleotide sequence ID" value="NZ_BAAAZA010000011.1"/>
</dbReference>
<dbReference type="InterPro" id="IPR025101">
    <property type="entry name" value="DUF4012"/>
</dbReference>
<reference evidence="4" key="1">
    <citation type="journal article" date="2019" name="Int. J. Syst. Evol. Microbiol.">
        <title>The Global Catalogue of Microorganisms (GCM) 10K type strain sequencing project: providing services to taxonomists for standard genome sequencing and annotation.</title>
        <authorList>
            <consortium name="The Broad Institute Genomics Platform"/>
            <consortium name="The Broad Institute Genome Sequencing Center for Infectious Disease"/>
            <person name="Wu L."/>
            <person name="Ma J."/>
        </authorList>
    </citation>
    <scope>NUCLEOTIDE SEQUENCE [LARGE SCALE GENOMIC DNA]</scope>
    <source>
        <strain evidence="4">JCM 16578</strain>
    </source>
</reference>
<proteinExistence type="predicted"/>
<feature type="region of interest" description="Disordered" evidence="1">
    <location>
        <begin position="1"/>
        <end position="22"/>
    </location>
</feature>
<feature type="region of interest" description="Disordered" evidence="1">
    <location>
        <begin position="65"/>
        <end position="85"/>
    </location>
</feature>
<feature type="transmembrane region" description="Helical" evidence="2">
    <location>
        <begin position="30"/>
        <end position="53"/>
    </location>
</feature>
<keyword evidence="2" id="KW-0812">Transmembrane</keyword>
<keyword evidence="4" id="KW-1185">Reference proteome</keyword>
<feature type="compositionally biased region" description="Polar residues" evidence="1">
    <location>
        <begin position="65"/>
        <end position="78"/>
    </location>
</feature>
<evidence type="ECO:0008006" key="5">
    <source>
        <dbReference type="Google" id="ProtNLM"/>
    </source>
</evidence>
<comment type="caution">
    <text evidence="3">The sequence shown here is derived from an EMBL/GenBank/DDBJ whole genome shotgun (WGS) entry which is preliminary data.</text>
</comment>
<evidence type="ECO:0000313" key="4">
    <source>
        <dbReference type="Proteomes" id="UP001501563"/>
    </source>
</evidence>
<keyword evidence="2" id="KW-0472">Membrane</keyword>
<protein>
    <recommendedName>
        <fullName evidence="5">DUF4012 domain-containing protein</fullName>
    </recommendedName>
</protein>
<name>A0ABP7KDG2_9ACTN</name>
<dbReference type="Proteomes" id="UP001501563">
    <property type="component" value="Unassembled WGS sequence"/>
</dbReference>
<gene>
    <name evidence="3" type="ORF">GCM10022207_44210</name>
</gene>
<accession>A0ABP7KDG2</accession>